<dbReference type="PANTHER" id="PTHR43775:SF29">
    <property type="entry name" value="ASPERFURANONE POLYKETIDE SYNTHASE AFOG-RELATED"/>
    <property type="match status" value="1"/>
</dbReference>
<dbReference type="Pfam" id="PF16197">
    <property type="entry name" value="KAsynt_C_assoc"/>
    <property type="match status" value="1"/>
</dbReference>
<evidence type="ECO:0000313" key="11">
    <source>
        <dbReference type="EMBL" id="CAE7015374.1"/>
    </source>
</evidence>
<dbReference type="GO" id="GO:0031177">
    <property type="term" value="F:phosphopantetheine binding"/>
    <property type="evidence" value="ECO:0007669"/>
    <property type="project" value="InterPro"/>
</dbReference>
<dbReference type="Pfam" id="PF08240">
    <property type="entry name" value="ADH_N"/>
    <property type="match status" value="1"/>
</dbReference>
<feature type="domain" description="Ketosynthase family 3 (KS3)" evidence="9">
    <location>
        <begin position="52"/>
        <end position="476"/>
    </location>
</feature>
<dbReference type="Gene3D" id="3.40.50.720">
    <property type="entry name" value="NAD(P)-binding Rossmann-like Domain"/>
    <property type="match status" value="1"/>
</dbReference>
<dbReference type="PROSITE" id="PS52019">
    <property type="entry name" value="PKS_MFAS_DH"/>
    <property type="match status" value="1"/>
</dbReference>
<evidence type="ECO:0000259" key="8">
    <source>
        <dbReference type="PROSITE" id="PS50075"/>
    </source>
</evidence>
<name>A0A6S6VT95_9PLEO</name>
<dbReference type="SMART" id="SM00825">
    <property type="entry name" value="PKS_KS"/>
    <property type="match status" value="1"/>
</dbReference>
<dbReference type="GO" id="GO:0016491">
    <property type="term" value="F:oxidoreductase activity"/>
    <property type="evidence" value="ECO:0007669"/>
    <property type="project" value="InterPro"/>
</dbReference>
<dbReference type="InterPro" id="IPR014030">
    <property type="entry name" value="Ketoacyl_synth_N"/>
</dbReference>
<dbReference type="InterPro" id="IPR009081">
    <property type="entry name" value="PP-bd_ACP"/>
</dbReference>
<protein>
    <submittedName>
        <fullName evidence="11">Polyketide synthase PKS5</fullName>
    </submittedName>
</protein>
<evidence type="ECO:0000313" key="12">
    <source>
        <dbReference type="Proteomes" id="UP000472372"/>
    </source>
</evidence>
<dbReference type="InterPro" id="IPR042104">
    <property type="entry name" value="PKS_dehydratase_sf"/>
</dbReference>
<evidence type="ECO:0000256" key="5">
    <source>
        <dbReference type="ARBA" id="ARBA00023268"/>
    </source>
</evidence>
<dbReference type="CDD" id="cd05195">
    <property type="entry name" value="enoyl_red"/>
    <property type="match status" value="1"/>
</dbReference>
<dbReference type="InterPro" id="IPR057326">
    <property type="entry name" value="KR_dom"/>
</dbReference>
<evidence type="ECO:0000256" key="4">
    <source>
        <dbReference type="ARBA" id="ARBA00022857"/>
    </source>
</evidence>
<evidence type="ECO:0000256" key="3">
    <source>
        <dbReference type="ARBA" id="ARBA00022679"/>
    </source>
</evidence>
<evidence type="ECO:0000259" key="9">
    <source>
        <dbReference type="PROSITE" id="PS52004"/>
    </source>
</evidence>
<dbReference type="GO" id="GO:0004312">
    <property type="term" value="F:fatty acid synthase activity"/>
    <property type="evidence" value="ECO:0007669"/>
    <property type="project" value="TreeGrafter"/>
</dbReference>
<dbReference type="SUPFAM" id="SSF52151">
    <property type="entry name" value="FabD/lysophospholipase-like"/>
    <property type="match status" value="1"/>
</dbReference>
<evidence type="ECO:0000256" key="2">
    <source>
        <dbReference type="ARBA" id="ARBA00022553"/>
    </source>
</evidence>
<evidence type="ECO:0000256" key="7">
    <source>
        <dbReference type="PROSITE-ProRule" id="PRU01363"/>
    </source>
</evidence>
<dbReference type="PROSITE" id="PS00012">
    <property type="entry name" value="PHOSPHOPANTETHEINE"/>
    <property type="match status" value="1"/>
</dbReference>
<dbReference type="InterPro" id="IPR049551">
    <property type="entry name" value="PKS_DH_C"/>
</dbReference>
<dbReference type="Gene3D" id="3.10.129.110">
    <property type="entry name" value="Polyketide synthase dehydratase"/>
    <property type="match status" value="1"/>
</dbReference>
<dbReference type="SUPFAM" id="SSF53335">
    <property type="entry name" value="S-adenosyl-L-methionine-dependent methyltransferases"/>
    <property type="match status" value="1"/>
</dbReference>
<dbReference type="GO" id="GO:0006633">
    <property type="term" value="P:fatty acid biosynthetic process"/>
    <property type="evidence" value="ECO:0007669"/>
    <property type="project" value="TreeGrafter"/>
</dbReference>
<dbReference type="Proteomes" id="UP000472372">
    <property type="component" value="Chromosome 2"/>
</dbReference>
<feature type="region of interest" description="N-terminal hotdog fold" evidence="7">
    <location>
        <begin position="961"/>
        <end position="1096"/>
    </location>
</feature>
<gene>
    <name evidence="11" type="ORF">PTTW11_02789</name>
</gene>
<dbReference type="Pfam" id="PF13602">
    <property type="entry name" value="ADH_zinc_N_2"/>
    <property type="match status" value="1"/>
</dbReference>
<evidence type="ECO:0000256" key="6">
    <source>
        <dbReference type="ARBA" id="ARBA00023315"/>
    </source>
</evidence>
<dbReference type="SUPFAM" id="SSF47336">
    <property type="entry name" value="ACP-like"/>
    <property type="match status" value="1"/>
</dbReference>
<dbReference type="Pfam" id="PF21089">
    <property type="entry name" value="PKS_DH_N"/>
    <property type="match status" value="1"/>
</dbReference>
<dbReference type="InterPro" id="IPR029063">
    <property type="entry name" value="SAM-dependent_MTases_sf"/>
</dbReference>
<dbReference type="InterPro" id="IPR020806">
    <property type="entry name" value="PKS_PP-bd"/>
</dbReference>
<keyword evidence="2" id="KW-0597">Phosphoprotein</keyword>
<dbReference type="InterPro" id="IPR020841">
    <property type="entry name" value="PKS_Beta-ketoAc_synthase_dom"/>
</dbReference>
<dbReference type="InterPro" id="IPR036291">
    <property type="entry name" value="NAD(P)-bd_dom_sf"/>
</dbReference>
<dbReference type="InterPro" id="IPR016036">
    <property type="entry name" value="Malonyl_transacylase_ACP-bd"/>
</dbReference>
<sequence>MSLILPQLLTPAVALDSLISAPDYYRIQKISPPHFTLICKTHTTHLNMSNPSVPIAIIGMSCRFAGGATDPEKLWQLCAEGRTGWSEIPGDRFNINGHYHPRPDNLNTTNVRGACFLDEDVGNFDATFFNLPAETAACLDPQFRLMLEGTYEAFENAGLTMTDVVGSNTSVYAGSFFKDYHDAGLRDVTTLPRFFLVGVGSAMASNRLSHYFDLRGASMSIDTGCSTTLTALHQACNDLRNHESSMSVVTGANLMLNPDMFITMSSIALISKDGRSFAFDSRANGYGRGEGVATIVLKRLDDAVRDGDPIQAVIKEIGLNQDGKTETITTPSQAAQIELMQRVYKKAGLDPKDTGYFEAHGTGTPTGDPLEVGAIAAVFKNSRPTDTPLPIGSIKPNVGHTECASGLASIVKVVKAIEKGLIPPAANLETINPKLKLEEWNLKIPCSVEPWNSALRRASVNNFGYGGTNSHVVLENYISPSIPASTMTGVASKVYVLSAKDEHAAKAMVSNLRDHLVDISDNAAYEQDLAYTLGQRRSNFPWVAATAASSISDLVRQIDAGRMKPRRRNDVPRIGFVFTGQGAQWWAMGRELISAYPVFRESLVEAEGYLRELGATYNLMEELYQTEKTTRVNEAALGQPVCVAVQIALVRLLESFGVKPTAVTSHSSGEIASAYAAGILSFRNAMGVVFARGNLAANVSKYSNLGPGSMMAVGLGPEQAEKYIARVTAGRVIVACQNSPSSVTVSGDVSGIDELEPMLKADNVFARKLQVPTGYHSHHMEPIAVPYAEWLNANIKAEPQMNGVIYSSPTTGRRMNDVAEIGKAEHWVKSLTQPVLFVDSFTNMCFAAEGEPCGVDMVIELGPHPALSGPIQDIKGLPIFNGATIGYGSCLVRKKNAVDTVQALVCDLIHQGLPLNMAGVNLTPTGRVLTNLPKYAWNHQSRHWYEPRINRAHRLLSEGPHDLLGSLVTGTNRVNPSWRHVIKPSSMPWIKDHMLQGTTVYPGAGFICMAIEGLLQAEQGNTKAISGYRVRDVDMLAALVIPEGEDGIEVQLSLKPCGDKAIYAKGWKEFQVFSVTHDDKWSEHCRGLICIEHDRKSITHPPVAIRKTTDYWSRVSPSDVYASMHRVGIQHGPIFQNLKAVRARAQGSLATIETIDTAALMPYKFEHPHVIHPTTLDTVFQAIYAALPAAGANLPSAQVPRSIKDLWIAGNIQQGPAKSFHAFSEVRDNDKQGFKAAVTVLDGEKENVVITIDDFLFQSIGSALKNTELCANDKFLTSKWVPDVTMMAPPLLKQQLAFEPDQVEAQTLADIKKVCAWFLQEALTSLTQEEIQNIDGHLKRYYTWMKLQAIRNKPTDATPEEKAALISKTRAGSINGELVCNLGPHLRDILCRRISPLELMQENQLLLRFYIEGLKLDRSRKQMADLVQLHAYKNPRMKILEIGAGTGATTRQVLEALGAEDPLAESYDFTDVNESFFEIAEQDLSAWKSLVKFSKLDIEQDPSAQGFEDGAYDIVLASQVLHRTRSMDETIANVRKLLKPNGKLIVMESTKDQLDFRMIFGLLPDQWVGEEEHRLLTPSLTSNVWHEVLKNNGFSGSDLDVHDCESDDLYSYSVIMSTADAPAPTYHSKVVIAVGSPAPPQEWLDGLSNAVATITGSKANVQPYDNLDCEGKIVIFLPEVFGSILSNPTDEQFEAIRSMCTKSKGMLWVTRGGAVETTDPFSSLSQGFLRILRLEYAGKILATLDVEEREDVWNTAFVSTISKVYAGIFANTDDKARDFEFAERNGVVNVLRYFKDHARNKTWFPDTNEAEMTVLQKFVESPNHLVIENPGHLDSLVFVPSLDYEGKAIADEALEIAPQAFGITPRDVSVATNVLQDKTMGFECAGIVTKVGDSALAQGYNVGDRVAALVEGNCGSTVQVPWTSAVKLPAAMGFELAAALPVAYTTAWISLVDIARIEKGNSVLIHDAGSAVGQAAISIAKYVGAEILATVSNPEHGSFLRRVLRLPADRIFSSNDNAFAAAVLDKTKGRGVDVVLNTLEGSLLQETLNCVAPLGHFLELGKKDFEQNSRLDMGAFGRGVTFSAIDVVMLARHKANQVHRALTSTIDLMKARKLTGVPISVHEISDIVQAFRNAQSARSVGTVVLSVKPDSMVPVIRQAPSVKLQSNASYVVVGGFGGIGQSVCLWLAEHGAKNLIVLSRSANAADKATALLAELQSLGCEVRPVACDIANMEDVSRAIDACKDMPPVRGVIQGAMVLRDAILEQMSLADYTTGLRPKVQGTWNLHTVFESTPLDFFIVLSSIAGVIGIASQCNYGAGGAFQDALAAYRTSRGLPCVSIDIGAVKNIGYVAEHGETDAYLKKQGHMVLSEGDVLKSLASAITAPFAKQLIFGINTAPSSALWDDGPASRDLRFWPAKFRSTGESDANSGAADTLASRIARAKTLEEAAVAVAAEITSKIMDIFMIPEAEVFPNKPMSDFGVDSLTAVELRNALATKAEAEVSIFDIMQSQSLSALAVAIAAKSAHLNPALAIAA</sequence>
<dbReference type="InterPro" id="IPR001227">
    <property type="entry name" value="Ac_transferase_dom_sf"/>
</dbReference>
<dbReference type="SMART" id="SM00823">
    <property type="entry name" value="PKS_PP"/>
    <property type="match status" value="1"/>
</dbReference>
<dbReference type="Pfam" id="PF14765">
    <property type="entry name" value="PS-DH"/>
    <property type="match status" value="1"/>
</dbReference>
<dbReference type="CDD" id="cd02440">
    <property type="entry name" value="AdoMet_MTases"/>
    <property type="match status" value="1"/>
</dbReference>
<dbReference type="SMART" id="SM00826">
    <property type="entry name" value="PKS_DH"/>
    <property type="match status" value="1"/>
</dbReference>
<dbReference type="EMBL" id="HG992978">
    <property type="protein sequence ID" value="CAE7015374.1"/>
    <property type="molecule type" value="Genomic_DNA"/>
</dbReference>
<dbReference type="PROSITE" id="PS50075">
    <property type="entry name" value="CARRIER"/>
    <property type="match status" value="1"/>
</dbReference>
<dbReference type="InterPro" id="IPR050091">
    <property type="entry name" value="PKS_NRPS_Biosynth_Enz"/>
</dbReference>
<dbReference type="InterPro" id="IPR014031">
    <property type="entry name" value="Ketoacyl_synth_C"/>
</dbReference>
<dbReference type="InterPro" id="IPR014043">
    <property type="entry name" value="Acyl_transferase_dom"/>
</dbReference>
<proteinExistence type="predicted"/>
<dbReference type="SMART" id="SM00822">
    <property type="entry name" value="PKS_KR"/>
    <property type="match status" value="1"/>
</dbReference>
<dbReference type="InterPro" id="IPR049552">
    <property type="entry name" value="PKS_DH_N"/>
</dbReference>
<dbReference type="InterPro" id="IPR036736">
    <property type="entry name" value="ACP-like_sf"/>
</dbReference>
<keyword evidence="5" id="KW-0511">Multifunctional enzyme</keyword>
<dbReference type="SUPFAM" id="SSF51735">
    <property type="entry name" value="NAD(P)-binding Rossmann-fold domains"/>
    <property type="match status" value="2"/>
</dbReference>
<dbReference type="Pfam" id="PF08659">
    <property type="entry name" value="KR"/>
    <property type="match status" value="1"/>
</dbReference>
<dbReference type="InterPro" id="IPR006162">
    <property type="entry name" value="Ppantetheine_attach_site"/>
</dbReference>
<feature type="active site" description="Proton donor; for dehydratase activity" evidence="7">
    <location>
        <position position="1177"/>
    </location>
</feature>
<dbReference type="InterPro" id="IPR032821">
    <property type="entry name" value="PKS_assoc"/>
</dbReference>
<dbReference type="SUPFAM" id="SSF55048">
    <property type="entry name" value="Probable ACP-binding domain of malonyl-CoA ACP transacylase"/>
    <property type="match status" value="1"/>
</dbReference>
<dbReference type="Pfam" id="PF02801">
    <property type="entry name" value="Ketoacyl-synt_C"/>
    <property type="match status" value="1"/>
</dbReference>
<dbReference type="InterPro" id="IPR013154">
    <property type="entry name" value="ADH-like_N"/>
</dbReference>
<keyword evidence="6" id="KW-0012">Acyltransferase</keyword>
<dbReference type="SMART" id="SM00827">
    <property type="entry name" value="PKS_AT"/>
    <property type="match status" value="1"/>
</dbReference>
<dbReference type="Gene3D" id="1.10.1200.10">
    <property type="entry name" value="ACP-like"/>
    <property type="match status" value="1"/>
</dbReference>
<dbReference type="Gene3D" id="3.40.47.10">
    <property type="match status" value="1"/>
</dbReference>
<accession>A0A6S6VT95</accession>
<reference evidence="11" key="1">
    <citation type="submission" date="2021-02" db="EMBL/GenBank/DDBJ databases">
        <authorList>
            <person name="Syme A R."/>
            <person name="Syme A R."/>
            <person name="Moolhuijzen P."/>
        </authorList>
    </citation>
    <scope>NUCLEOTIDE SEQUENCE</scope>
    <source>
        <strain evidence="11">W1-1</strain>
    </source>
</reference>
<dbReference type="Pfam" id="PF00698">
    <property type="entry name" value="Acyl_transf_1"/>
    <property type="match status" value="1"/>
</dbReference>
<feature type="domain" description="Carrier" evidence="8">
    <location>
        <begin position="2446"/>
        <end position="2523"/>
    </location>
</feature>
<dbReference type="InterPro" id="IPR016035">
    <property type="entry name" value="Acyl_Trfase/lysoPLipase"/>
</dbReference>
<dbReference type="PANTHER" id="PTHR43775">
    <property type="entry name" value="FATTY ACID SYNTHASE"/>
    <property type="match status" value="1"/>
</dbReference>
<dbReference type="Pfam" id="PF00109">
    <property type="entry name" value="ketoacyl-synt"/>
    <property type="match status" value="1"/>
</dbReference>
<feature type="domain" description="PKS/mFAS DH" evidence="10">
    <location>
        <begin position="961"/>
        <end position="1266"/>
    </location>
</feature>
<dbReference type="SUPFAM" id="SSF53901">
    <property type="entry name" value="Thiolase-like"/>
    <property type="match status" value="1"/>
</dbReference>
<evidence type="ECO:0000256" key="1">
    <source>
        <dbReference type="ARBA" id="ARBA00022450"/>
    </source>
</evidence>
<keyword evidence="4" id="KW-0521">NADP</keyword>
<dbReference type="Pfam" id="PF08242">
    <property type="entry name" value="Methyltransf_12"/>
    <property type="match status" value="1"/>
</dbReference>
<dbReference type="InterPro" id="IPR016039">
    <property type="entry name" value="Thiolase-like"/>
</dbReference>
<keyword evidence="3" id="KW-0808">Transferase</keyword>
<dbReference type="PROSITE" id="PS52004">
    <property type="entry name" value="KS3_2"/>
    <property type="match status" value="1"/>
</dbReference>
<dbReference type="SMART" id="SM00829">
    <property type="entry name" value="PKS_ER"/>
    <property type="match status" value="1"/>
</dbReference>
<dbReference type="InterPro" id="IPR020807">
    <property type="entry name" value="PKS_DH"/>
</dbReference>
<dbReference type="Gene3D" id="3.40.50.150">
    <property type="entry name" value="Vaccinia Virus protein VP39"/>
    <property type="match status" value="1"/>
</dbReference>
<dbReference type="GO" id="GO:0044550">
    <property type="term" value="P:secondary metabolite biosynthetic process"/>
    <property type="evidence" value="ECO:0007669"/>
    <property type="project" value="TreeGrafter"/>
</dbReference>
<keyword evidence="1" id="KW-0596">Phosphopantetheine</keyword>
<dbReference type="CDD" id="cd00833">
    <property type="entry name" value="PKS"/>
    <property type="match status" value="1"/>
</dbReference>
<dbReference type="SUPFAM" id="SSF50129">
    <property type="entry name" value="GroES-like"/>
    <property type="match status" value="1"/>
</dbReference>
<evidence type="ECO:0000259" key="10">
    <source>
        <dbReference type="PROSITE" id="PS52019"/>
    </source>
</evidence>
<dbReference type="Gene3D" id="3.90.180.10">
    <property type="entry name" value="Medium-chain alcohol dehydrogenases, catalytic domain"/>
    <property type="match status" value="1"/>
</dbReference>
<dbReference type="InterPro" id="IPR011032">
    <property type="entry name" value="GroES-like_sf"/>
</dbReference>
<organism evidence="11 12">
    <name type="scientific">Pyrenophora teres f. teres</name>
    <dbReference type="NCBI Taxonomy" id="97479"/>
    <lineage>
        <taxon>Eukaryota</taxon>
        <taxon>Fungi</taxon>
        <taxon>Dikarya</taxon>
        <taxon>Ascomycota</taxon>
        <taxon>Pezizomycotina</taxon>
        <taxon>Dothideomycetes</taxon>
        <taxon>Pleosporomycetidae</taxon>
        <taxon>Pleosporales</taxon>
        <taxon>Pleosporineae</taxon>
        <taxon>Pleosporaceae</taxon>
        <taxon>Pyrenophora</taxon>
    </lineage>
</organism>
<feature type="region of interest" description="C-terminal hotdog fold" evidence="7">
    <location>
        <begin position="1111"/>
        <end position="1266"/>
    </location>
</feature>
<dbReference type="InterPro" id="IPR013968">
    <property type="entry name" value="PKS_KR"/>
</dbReference>
<dbReference type="Gene3D" id="3.40.366.10">
    <property type="entry name" value="Malonyl-Coenzyme A Acyl Carrier Protein, domain 2"/>
    <property type="match status" value="1"/>
</dbReference>
<dbReference type="Pfam" id="PF23297">
    <property type="entry name" value="ACP_SdgA_C"/>
    <property type="match status" value="1"/>
</dbReference>
<dbReference type="InterPro" id="IPR013217">
    <property type="entry name" value="Methyltransf_12"/>
</dbReference>
<dbReference type="InterPro" id="IPR020843">
    <property type="entry name" value="ER"/>
</dbReference>
<dbReference type="InterPro" id="IPR049900">
    <property type="entry name" value="PKS_mFAS_DH"/>
</dbReference>
<feature type="active site" description="Proton acceptor; for dehydratase activity" evidence="7">
    <location>
        <position position="993"/>
    </location>
</feature>